<dbReference type="AlphaFoldDB" id="D9WWY6"/>
<protein>
    <recommendedName>
        <fullName evidence="3">Excisionase</fullName>
    </recommendedName>
</protein>
<gene>
    <name evidence="1" type="ORF">SSOG_09128</name>
</gene>
<name>D9WWY6_9ACTN</name>
<dbReference type="Proteomes" id="UP000003963">
    <property type="component" value="Unassembled WGS sequence"/>
</dbReference>
<keyword evidence="2" id="KW-1185">Reference proteome</keyword>
<proteinExistence type="predicted"/>
<sequence>MAVPIPESLAVPSVLVSIDEAHGLLRGTPYEPSKSTIRRWIPRHGMFVRRIDGCDYVGMDELVTAHREETAARLRAAARKRERSKS</sequence>
<accession>D9WWY6</accession>
<dbReference type="RefSeq" id="WP_009721211.1">
    <property type="nucleotide sequence ID" value="NZ_GG657755.1"/>
</dbReference>
<organism evidence="1 2">
    <name type="scientific">Streptomyces himastatinicus ATCC 53653</name>
    <dbReference type="NCBI Taxonomy" id="457427"/>
    <lineage>
        <taxon>Bacteria</taxon>
        <taxon>Bacillati</taxon>
        <taxon>Actinomycetota</taxon>
        <taxon>Actinomycetes</taxon>
        <taxon>Kitasatosporales</taxon>
        <taxon>Streptomycetaceae</taxon>
        <taxon>Streptomyces</taxon>
        <taxon>Streptomyces violaceusniger group</taxon>
    </lineage>
</organism>
<dbReference type="STRING" id="457427.SSOG_09128"/>
<evidence type="ECO:0000313" key="2">
    <source>
        <dbReference type="Proteomes" id="UP000003963"/>
    </source>
</evidence>
<reference evidence="1 2" key="1">
    <citation type="submission" date="2009-02" db="EMBL/GenBank/DDBJ databases">
        <title>Annotation of Streptomyces hygroscopicus strain ATCC 53653.</title>
        <authorList>
            <consortium name="The Broad Institute Genome Sequencing Platform"/>
            <consortium name="Broad Institute Microbial Sequencing Center"/>
            <person name="Fischbach M."/>
            <person name="Godfrey P."/>
            <person name="Ward D."/>
            <person name="Young S."/>
            <person name="Zeng Q."/>
            <person name="Koehrsen M."/>
            <person name="Alvarado L."/>
            <person name="Berlin A.M."/>
            <person name="Bochicchio J."/>
            <person name="Borenstein D."/>
            <person name="Chapman S.B."/>
            <person name="Chen Z."/>
            <person name="Engels R."/>
            <person name="Freedman E."/>
            <person name="Gellesch M."/>
            <person name="Goldberg J."/>
            <person name="Griggs A."/>
            <person name="Gujja S."/>
            <person name="Heilman E.R."/>
            <person name="Heiman D.I."/>
            <person name="Hepburn T.A."/>
            <person name="Howarth C."/>
            <person name="Jen D."/>
            <person name="Larson L."/>
            <person name="Lewis B."/>
            <person name="Mehta T."/>
            <person name="Park D."/>
            <person name="Pearson M."/>
            <person name="Richards J."/>
            <person name="Roberts A."/>
            <person name="Saif S."/>
            <person name="Shea T.D."/>
            <person name="Shenoy N."/>
            <person name="Sisk P."/>
            <person name="Stolte C."/>
            <person name="Sykes S.N."/>
            <person name="Thomson T."/>
            <person name="Walk T."/>
            <person name="White J."/>
            <person name="Yandava C."/>
            <person name="Straight P."/>
            <person name="Clardy J."/>
            <person name="Hung D."/>
            <person name="Kolter R."/>
            <person name="Mekalanos J."/>
            <person name="Walker S."/>
            <person name="Walsh C.T."/>
            <person name="Wieland-Brown L.C."/>
            <person name="Haas B."/>
            <person name="Nusbaum C."/>
            <person name="Birren B."/>
        </authorList>
    </citation>
    <scope>NUCLEOTIDE SEQUENCE [LARGE SCALE GENOMIC DNA]</scope>
    <source>
        <strain evidence="1 2">ATCC 53653</strain>
    </source>
</reference>
<dbReference type="EMBL" id="GG657755">
    <property type="protein sequence ID" value="EFL29414.1"/>
    <property type="molecule type" value="Genomic_DNA"/>
</dbReference>
<dbReference type="HOGENOM" id="CLU_2496574_0_0_11"/>
<evidence type="ECO:0000313" key="1">
    <source>
        <dbReference type="EMBL" id="EFL29414.1"/>
    </source>
</evidence>
<evidence type="ECO:0008006" key="3">
    <source>
        <dbReference type="Google" id="ProtNLM"/>
    </source>
</evidence>